<protein>
    <recommendedName>
        <fullName evidence="3">NADH-ubiquinone oxidoreductase chain 4L</fullName>
    </recommendedName>
    <alternativeName>
        <fullName evidence="9">NADH dehydrogenase subunit 4L</fullName>
    </alternativeName>
</protein>
<evidence type="ECO:0000256" key="8">
    <source>
        <dbReference type="ARBA" id="ARBA00023136"/>
    </source>
</evidence>
<evidence type="ECO:0000256" key="4">
    <source>
        <dbReference type="ARBA" id="ARBA00022692"/>
    </source>
</evidence>
<dbReference type="InterPro" id="IPR039428">
    <property type="entry name" value="NUOK/Mnh_C1-like"/>
</dbReference>
<gene>
    <name evidence="12" type="primary">ND4L</name>
</gene>
<dbReference type="Pfam" id="PF00420">
    <property type="entry name" value="Oxidored_q2"/>
    <property type="match status" value="1"/>
</dbReference>
<geneLocation type="mitochondrion" evidence="12"/>
<dbReference type="EMBL" id="JQ910986">
    <property type="protein sequence ID" value="AFY16854.1"/>
    <property type="molecule type" value="Genomic_DNA"/>
</dbReference>
<dbReference type="AlphaFoldDB" id="M9P7T9"/>
<reference evidence="12" key="2">
    <citation type="journal article" date="2015" name="Sci. Rep.">
        <title>Higher-level phylogeny of paraneopteran insects inferred from mitochondrial genome sequences.</title>
        <authorList>
            <person name="Li H."/>
            <person name="Shao R."/>
            <person name="Song N."/>
            <person name="Song F."/>
            <person name="Jiang P."/>
            <person name="Li Z."/>
            <person name="Cai W."/>
        </authorList>
    </citation>
    <scope>NUCLEOTIDE SEQUENCE</scope>
</reference>
<reference evidence="12" key="1">
    <citation type="journal article" date="2013" name="PLoS ONE">
        <title>Mitochondrial Genomes of Two Barklice, Psococerastis albimaculata and Longivalvus hyalospilus (Psocoptera: Psocomorpha): Contrasting Rates in Mitochondrial Gene Rearrangement between Major Lineages of Psocodea.</title>
        <authorList>
            <person name="Li H."/>
            <person name="Shao R."/>
            <person name="Song F."/>
            <person name="Zhou X."/>
            <person name="Yang Q."/>
            <person name="Li Z."/>
            <person name="Cai W."/>
        </authorList>
    </citation>
    <scope>NUCLEOTIDE SEQUENCE</scope>
</reference>
<evidence type="ECO:0000256" key="2">
    <source>
        <dbReference type="ARBA" id="ARBA00010519"/>
    </source>
</evidence>
<feature type="transmembrane region" description="Helical" evidence="11">
    <location>
        <begin position="58"/>
        <end position="82"/>
    </location>
</feature>
<sequence>MLMKMFIMLLLFFFTGLYKFSVKNNHLLIMLLSLEFVSLIIFFMLMINLWMFSEKYVLMYYLTFCVCEGAFGLSLLVMFSSFSSYDYFQNLSFLKC</sequence>
<name>M9P7T9_9NEOP</name>
<evidence type="ECO:0000256" key="10">
    <source>
        <dbReference type="ARBA" id="ARBA00049551"/>
    </source>
</evidence>
<comment type="subcellular location">
    <subcellularLocation>
        <location evidence="1">Membrane</location>
        <topology evidence="1">Multi-pass membrane protein</topology>
    </subcellularLocation>
</comment>
<dbReference type="GO" id="GO:0008137">
    <property type="term" value="F:NADH dehydrogenase (ubiquinone) activity"/>
    <property type="evidence" value="ECO:0007669"/>
    <property type="project" value="UniProtKB-EC"/>
</dbReference>
<keyword evidence="7" id="KW-0520">NAD</keyword>
<evidence type="ECO:0000256" key="9">
    <source>
        <dbReference type="ARBA" id="ARBA00031586"/>
    </source>
</evidence>
<proteinExistence type="inferred from homology"/>
<organism evidence="12">
    <name type="scientific">Longivalvus hyalospilus</name>
    <dbReference type="NCBI Taxonomy" id="1264640"/>
    <lineage>
        <taxon>Eukaryota</taxon>
        <taxon>Metazoa</taxon>
        <taxon>Ecdysozoa</taxon>
        <taxon>Arthropoda</taxon>
        <taxon>Hexapoda</taxon>
        <taxon>Insecta</taxon>
        <taxon>Pterygota</taxon>
        <taxon>Neoptera</taxon>
        <taxon>Paraneoptera</taxon>
        <taxon>Psocodea</taxon>
        <taxon>Psocomorpha</taxon>
        <taxon>Psocetae</taxon>
        <taxon>Psocidae</taxon>
        <taxon>Longivalvus</taxon>
    </lineage>
</organism>
<keyword evidence="5" id="KW-1278">Translocase</keyword>
<comment type="catalytic activity">
    <reaction evidence="10">
        <text>a ubiquinone + NADH + 5 H(+)(in) = a ubiquinol + NAD(+) + 4 H(+)(out)</text>
        <dbReference type="Rhea" id="RHEA:29091"/>
        <dbReference type="Rhea" id="RHEA-COMP:9565"/>
        <dbReference type="Rhea" id="RHEA-COMP:9566"/>
        <dbReference type="ChEBI" id="CHEBI:15378"/>
        <dbReference type="ChEBI" id="CHEBI:16389"/>
        <dbReference type="ChEBI" id="CHEBI:17976"/>
        <dbReference type="ChEBI" id="CHEBI:57540"/>
        <dbReference type="ChEBI" id="CHEBI:57945"/>
        <dbReference type="EC" id="7.1.1.2"/>
    </reaction>
</comment>
<keyword evidence="8 11" id="KW-0472">Membrane</keyword>
<evidence type="ECO:0000256" key="6">
    <source>
        <dbReference type="ARBA" id="ARBA00022989"/>
    </source>
</evidence>
<evidence type="ECO:0000256" key="3">
    <source>
        <dbReference type="ARBA" id="ARBA00016612"/>
    </source>
</evidence>
<evidence type="ECO:0000256" key="1">
    <source>
        <dbReference type="ARBA" id="ARBA00004141"/>
    </source>
</evidence>
<keyword evidence="6 11" id="KW-1133">Transmembrane helix</keyword>
<dbReference type="GO" id="GO:0016020">
    <property type="term" value="C:membrane"/>
    <property type="evidence" value="ECO:0007669"/>
    <property type="project" value="UniProtKB-SubCell"/>
</dbReference>
<dbReference type="Gene3D" id="1.10.287.3510">
    <property type="match status" value="1"/>
</dbReference>
<evidence type="ECO:0000256" key="5">
    <source>
        <dbReference type="ARBA" id="ARBA00022967"/>
    </source>
</evidence>
<evidence type="ECO:0000256" key="11">
    <source>
        <dbReference type="SAM" id="Phobius"/>
    </source>
</evidence>
<evidence type="ECO:0000256" key="7">
    <source>
        <dbReference type="ARBA" id="ARBA00023027"/>
    </source>
</evidence>
<evidence type="ECO:0000313" key="12">
    <source>
        <dbReference type="EMBL" id="AFY16854.1"/>
    </source>
</evidence>
<accession>M9P7T9</accession>
<keyword evidence="4 11" id="KW-0812">Transmembrane</keyword>
<feature type="transmembrane region" description="Helical" evidence="11">
    <location>
        <begin position="29"/>
        <end position="51"/>
    </location>
</feature>
<comment type="similarity">
    <text evidence="2">Belongs to the complex I subunit 4L family.</text>
</comment>
<keyword evidence="12" id="KW-0496">Mitochondrion</keyword>